<proteinExistence type="predicted"/>
<dbReference type="HOGENOM" id="CLU_661392_0_0_1"/>
<evidence type="ECO:0000313" key="2">
    <source>
        <dbReference type="EMBL" id="EED93187.1"/>
    </source>
</evidence>
<keyword evidence="3" id="KW-1185">Reference proteome</keyword>
<dbReference type="eggNOG" id="ENOG502QY8P">
    <property type="taxonomic scope" value="Eukaryota"/>
</dbReference>
<reference evidence="2 3" key="1">
    <citation type="journal article" date="2004" name="Science">
        <title>The genome of the diatom Thalassiosira pseudonana: ecology, evolution, and metabolism.</title>
        <authorList>
            <person name="Armbrust E.V."/>
            <person name="Berges J.A."/>
            <person name="Bowler C."/>
            <person name="Green B.R."/>
            <person name="Martinez D."/>
            <person name="Putnam N.H."/>
            <person name="Zhou S."/>
            <person name="Allen A.E."/>
            <person name="Apt K.E."/>
            <person name="Bechner M."/>
            <person name="Brzezinski M.A."/>
            <person name="Chaal B.K."/>
            <person name="Chiovitti A."/>
            <person name="Davis A.K."/>
            <person name="Demarest M.S."/>
            <person name="Detter J.C."/>
            <person name="Glavina T."/>
            <person name="Goodstein D."/>
            <person name="Hadi M.Z."/>
            <person name="Hellsten U."/>
            <person name="Hildebrand M."/>
            <person name="Jenkins B.D."/>
            <person name="Jurka J."/>
            <person name="Kapitonov V.V."/>
            <person name="Kroger N."/>
            <person name="Lau W.W."/>
            <person name="Lane T.W."/>
            <person name="Larimer F.W."/>
            <person name="Lippmeier J.C."/>
            <person name="Lucas S."/>
            <person name="Medina M."/>
            <person name="Montsant A."/>
            <person name="Obornik M."/>
            <person name="Parker M.S."/>
            <person name="Palenik B."/>
            <person name="Pazour G.J."/>
            <person name="Richardson P.M."/>
            <person name="Rynearson T.A."/>
            <person name="Saito M.A."/>
            <person name="Schwartz D.C."/>
            <person name="Thamatrakoln K."/>
            <person name="Valentin K."/>
            <person name="Vardi A."/>
            <person name="Wilkerson F.P."/>
            <person name="Rokhsar D.S."/>
        </authorList>
    </citation>
    <scope>NUCLEOTIDE SEQUENCE [LARGE SCALE GENOMIC DNA]</scope>
    <source>
        <strain evidence="2 3">CCMP1335</strain>
    </source>
</reference>
<feature type="signal peptide" evidence="1">
    <location>
        <begin position="1"/>
        <end position="21"/>
    </location>
</feature>
<dbReference type="InParanoid" id="B8C168"/>
<dbReference type="Proteomes" id="UP000001449">
    <property type="component" value="Chromosome 4"/>
</dbReference>
<dbReference type="AlphaFoldDB" id="B8C168"/>
<keyword evidence="1" id="KW-0732">Signal</keyword>
<evidence type="ECO:0008006" key="4">
    <source>
        <dbReference type="Google" id="ProtNLM"/>
    </source>
</evidence>
<protein>
    <recommendedName>
        <fullName evidence="4">Peptidase M48 domain-containing protein</fullName>
    </recommendedName>
</protein>
<reference evidence="2 3" key="2">
    <citation type="journal article" date="2008" name="Nature">
        <title>The Phaeodactylum genome reveals the evolutionary history of diatom genomes.</title>
        <authorList>
            <person name="Bowler C."/>
            <person name="Allen A.E."/>
            <person name="Badger J.H."/>
            <person name="Grimwood J."/>
            <person name="Jabbari K."/>
            <person name="Kuo A."/>
            <person name="Maheswari U."/>
            <person name="Martens C."/>
            <person name="Maumus F."/>
            <person name="Otillar R.P."/>
            <person name="Rayko E."/>
            <person name="Salamov A."/>
            <person name="Vandepoele K."/>
            <person name="Beszteri B."/>
            <person name="Gruber A."/>
            <person name="Heijde M."/>
            <person name="Katinka M."/>
            <person name="Mock T."/>
            <person name="Valentin K."/>
            <person name="Verret F."/>
            <person name="Berges J.A."/>
            <person name="Brownlee C."/>
            <person name="Cadoret J.P."/>
            <person name="Chiovitti A."/>
            <person name="Choi C.J."/>
            <person name="Coesel S."/>
            <person name="De Martino A."/>
            <person name="Detter J.C."/>
            <person name="Durkin C."/>
            <person name="Falciatore A."/>
            <person name="Fournet J."/>
            <person name="Haruta M."/>
            <person name="Huysman M.J."/>
            <person name="Jenkins B.D."/>
            <person name="Jiroutova K."/>
            <person name="Jorgensen R.E."/>
            <person name="Joubert Y."/>
            <person name="Kaplan A."/>
            <person name="Kroger N."/>
            <person name="Kroth P.G."/>
            <person name="La Roche J."/>
            <person name="Lindquist E."/>
            <person name="Lommer M."/>
            <person name="Martin-Jezequel V."/>
            <person name="Lopez P.J."/>
            <person name="Lucas S."/>
            <person name="Mangogna M."/>
            <person name="McGinnis K."/>
            <person name="Medlin L.K."/>
            <person name="Montsant A."/>
            <person name="Oudot-Le Secq M.P."/>
            <person name="Napoli C."/>
            <person name="Obornik M."/>
            <person name="Parker M.S."/>
            <person name="Petit J.L."/>
            <person name="Porcel B.M."/>
            <person name="Poulsen N."/>
            <person name="Robison M."/>
            <person name="Rychlewski L."/>
            <person name="Rynearson T.A."/>
            <person name="Schmutz J."/>
            <person name="Shapiro H."/>
            <person name="Siaut M."/>
            <person name="Stanley M."/>
            <person name="Sussman M.R."/>
            <person name="Taylor A.R."/>
            <person name="Vardi A."/>
            <person name="von Dassow P."/>
            <person name="Vyverman W."/>
            <person name="Willis A."/>
            <person name="Wyrwicz L.S."/>
            <person name="Rokhsar D.S."/>
            <person name="Weissenbach J."/>
            <person name="Armbrust E.V."/>
            <person name="Green B.R."/>
            <person name="Van de Peer Y."/>
            <person name="Grigoriev I.V."/>
        </authorList>
    </citation>
    <scope>NUCLEOTIDE SEQUENCE [LARGE SCALE GENOMIC DNA]</scope>
    <source>
        <strain evidence="2 3">CCMP1335</strain>
    </source>
</reference>
<evidence type="ECO:0000313" key="3">
    <source>
        <dbReference type="Proteomes" id="UP000001449"/>
    </source>
</evidence>
<dbReference type="EMBL" id="CM000641">
    <property type="protein sequence ID" value="EED93187.1"/>
    <property type="molecule type" value="Genomic_DNA"/>
</dbReference>
<name>B8C168_THAPS</name>
<accession>B8C168</accession>
<dbReference type="GeneID" id="7442090"/>
<dbReference type="RefSeq" id="XP_002289650.1">
    <property type="nucleotide sequence ID" value="XM_002289614.1"/>
</dbReference>
<sequence length="416" mass="46502">MIPQHLLLTSTILSLPSFIASTTPLYQQYKLSLREEIEHELHFLSNSDYGLPVGDIATSSNPSTCLSPLIEWSSEKINEMGYDTYQELYDNKILQMPYIYKHYIDKNEDEENFGNDGVQTAELIKRHEDTMAFWTEADIDNSLRTDDILLLSMHGSDIMDNEKLVPTLLHMFEFEDVDNIVNFASQVQNFVEKLPGGYNNPLLTMNAVATRALGEGSRNYKVAKDSLIIGDGVLQFLHESGLSSSGIDFVHAHEYGHHLQFEMDAMLPPSTEVINDVRRKELMADAISAYFLAHERGGNMNPSEISVFAMTAFATGDCSVGNVEHHGTPKQRSCSAIWGASQAATSKENGSGLIDPEAFVGMFNMAYQGMLDLDSNECVLILEESEKGSYQLGEQIQNEIQSEYETMDGPHQLNKV</sequence>
<dbReference type="PaxDb" id="35128-Thaps4193"/>
<evidence type="ECO:0000256" key="1">
    <source>
        <dbReference type="SAM" id="SignalP"/>
    </source>
</evidence>
<feature type="chain" id="PRO_5002866181" description="Peptidase M48 domain-containing protein" evidence="1">
    <location>
        <begin position="22"/>
        <end position="416"/>
    </location>
</feature>
<organism evidence="2 3">
    <name type="scientific">Thalassiosira pseudonana</name>
    <name type="common">Marine diatom</name>
    <name type="synonym">Cyclotella nana</name>
    <dbReference type="NCBI Taxonomy" id="35128"/>
    <lineage>
        <taxon>Eukaryota</taxon>
        <taxon>Sar</taxon>
        <taxon>Stramenopiles</taxon>
        <taxon>Ochrophyta</taxon>
        <taxon>Bacillariophyta</taxon>
        <taxon>Coscinodiscophyceae</taxon>
        <taxon>Thalassiosirophycidae</taxon>
        <taxon>Thalassiosirales</taxon>
        <taxon>Thalassiosiraceae</taxon>
        <taxon>Thalassiosira</taxon>
    </lineage>
</organism>
<gene>
    <name evidence="2" type="ORF">THAPSDRAFT_4193</name>
</gene>
<dbReference type="KEGG" id="tps:THAPSDRAFT_4193"/>